<sequence>MPLSPASKESVTSARTSHVDNASVASARSLSDPRGIQAGPSIARDGESSHRDVTMTSASSGRGPEKMEVHRNTPLRPLLPSSGSKRTSHLPTPQSPNSVGAYADSLANGSESPVRKGRYNPGPSSPEERTRTPPPCISHYTGIEPSLCTEVQNFPRVILPAFHTPSRSLTKRSRENILRDTSRSSCLAFK</sequence>
<protein>
    <submittedName>
        <fullName evidence="1">Uncharacterized protein</fullName>
    </submittedName>
</protein>
<name>A0ACC1TAB8_9APHY</name>
<keyword evidence="2" id="KW-1185">Reference proteome</keyword>
<evidence type="ECO:0000313" key="2">
    <source>
        <dbReference type="Proteomes" id="UP001148662"/>
    </source>
</evidence>
<proteinExistence type="predicted"/>
<dbReference type="EMBL" id="JANHOG010000225">
    <property type="protein sequence ID" value="KAJ3556628.1"/>
    <property type="molecule type" value="Genomic_DNA"/>
</dbReference>
<gene>
    <name evidence="1" type="ORF">NM688_g1924</name>
</gene>
<organism evidence="1 2">
    <name type="scientific">Phlebia brevispora</name>
    <dbReference type="NCBI Taxonomy" id="194682"/>
    <lineage>
        <taxon>Eukaryota</taxon>
        <taxon>Fungi</taxon>
        <taxon>Dikarya</taxon>
        <taxon>Basidiomycota</taxon>
        <taxon>Agaricomycotina</taxon>
        <taxon>Agaricomycetes</taxon>
        <taxon>Polyporales</taxon>
        <taxon>Meruliaceae</taxon>
        <taxon>Phlebia</taxon>
    </lineage>
</organism>
<evidence type="ECO:0000313" key="1">
    <source>
        <dbReference type="EMBL" id="KAJ3556628.1"/>
    </source>
</evidence>
<reference evidence="1" key="1">
    <citation type="submission" date="2022-07" db="EMBL/GenBank/DDBJ databases">
        <title>Genome Sequence of Phlebia brevispora.</title>
        <authorList>
            <person name="Buettner E."/>
        </authorList>
    </citation>
    <scope>NUCLEOTIDE SEQUENCE</scope>
    <source>
        <strain evidence="1">MPL23</strain>
    </source>
</reference>
<dbReference type="Proteomes" id="UP001148662">
    <property type="component" value="Unassembled WGS sequence"/>
</dbReference>
<accession>A0ACC1TAB8</accession>
<comment type="caution">
    <text evidence="1">The sequence shown here is derived from an EMBL/GenBank/DDBJ whole genome shotgun (WGS) entry which is preliminary data.</text>
</comment>